<feature type="region of interest" description="Disordered" evidence="1">
    <location>
        <begin position="40"/>
        <end position="69"/>
    </location>
</feature>
<name>A0A2T1E5B8_9CYAN</name>
<reference evidence="3 4" key="2">
    <citation type="submission" date="2018-03" db="EMBL/GenBank/DDBJ databases">
        <title>The ancient ancestry and fast evolution of plastids.</title>
        <authorList>
            <person name="Moore K.R."/>
            <person name="Magnabosco C."/>
            <person name="Momper L."/>
            <person name="Gold D.A."/>
            <person name="Bosak T."/>
            <person name="Fournier G.P."/>
        </authorList>
    </citation>
    <scope>NUCLEOTIDE SEQUENCE [LARGE SCALE GENOMIC DNA]</scope>
    <source>
        <strain evidence="3 4">ULC18</strain>
    </source>
</reference>
<feature type="region of interest" description="Disordered" evidence="1">
    <location>
        <begin position="84"/>
        <end position="129"/>
    </location>
</feature>
<proteinExistence type="predicted"/>
<dbReference type="Proteomes" id="UP000239576">
    <property type="component" value="Unassembled WGS sequence"/>
</dbReference>
<dbReference type="AlphaFoldDB" id="A0A2T1E5B8"/>
<feature type="chain" id="PRO_5015754030" description="DUF4148 domain-containing protein" evidence="2">
    <location>
        <begin position="39"/>
        <end position="129"/>
    </location>
</feature>
<comment type="caution">
    <text evidence="3">The sequence shown here is derived from an EMBL/GenBank/DDBJ whole genome shotgun (WGS) entry which is preliminary data.</text>
</comment>
<sequence length="129" mass="13671">MARTTKVSTLLACHPARVTLGFVAAIGLIASFSHSASAQQANVAQPQQIFQDQQNRDPFSSRGNDQAGGVMDLVHRAMQAGSLSNEDFYNQQTENLDSATADFRAAQQQRLKGAPAVPATPSATATPTK</sequence>
<reference evidence="4" key="1">
    <citation type="submission" date="2018-02" db="EMBL/GenBank/DDBJ databases">
        <authorList>
            <person name="Moore K."/>
            <person name="Momper L."/>
        </authorList>
    </citation>
    <scope>NUCLEOTIDE SEQUENCE [LARGE SCALE GENOMIC DNA]</scope>
    <source>
        <strain evidence="4">ULC18</strain>
    </source>
</reference>
<dbReference type="EMBL" id="PVWK01000084">
    <property type="protein sequence ID" value="PSB27844.1"/>
    <property type="molecule type" value="Genomic_DNA"/>
</dbReference>
<keyword evidence="4" id="KW-1185">Reference proteome</keyword>
<feature type="signal peptide" evidence="2">
    <location>
        <begin position="1"/>
        <end position="38"/>
    </location>
</feature>
<gene>
    <name evidence="3" type="ORF">C7B82_15815</name>
</gene>
<protein>
    <recommendedName>
        <fullName evidence="5">DUF4148 domain-containing protein</fullName>
    </recommendedName>
</protein>
<evidence type="ECO:0008006" key="5">
    <source>
        <dbReference type="Google" id="ProtNLM"/>
    </source>
</evidence>
<evidence type="ECO:0000313" key="4">
    <source>
        <dbReference type="Proteomes" id="UP000239576"/>
    </source>
</evidence>
<evidence type="ECO:0000313" key="3">
    <source>
        <dbReference type="EMBL" id="PSB27844.1"/>
    </source>
</evidence>
<feature type="compositionally biased region" description="Polar residues" evidence="1">
    <location>
        <begin position="84"/>
        <end position="98"/>
    </location>
</feature>
<dbReference type="OrthoDB" id="466956at2"/>
<evidence type="ECO:0000256" key="1">
    <source>
        <dbReference type="SAM" id="MobiDB-lite"/>
    </source>
</evidence>
<evidence type="ECO:0000256" key="2">
    <source>
        <dbReference type="SAM" id="SignalP"/>
    </source>
</evidence>
<dbReference type="RefSeq" id="WP_106257253.1">
    <property type="nucleotide sequence ID" value="NZ_CAWNSW010000089.1"/>
</dbReference>
<accession>A0A2T1E5B8</accession>
<keyword evidence="2" id="KW-0732">Signal</keyword>
<organism evidence="3 4">
    <name type="scientific">Stenomitos frigidus ULC18</name>
    <dbReference type="NCBI Taxonomy" id="2107698"/>
    <lineage>
        <taxon>Bacteria</taxon>
        <taxon>Bacillati</taxon>
        <taxon>Cyanobacteriota</taxon>
        <taxon>Cyanophyceae</taxon>
        <taxon>Leptolyngbyales</taxon>
        <taxon>Leptolyngbyaceae</taxon>
        <taxon>Stenomitos</taxon>
    </lineage>
</organism>
<feature type="compositionally biased region" description="Polar residues" evidence="1">
    <location>
        <begin position="42"/>
        <end position="64"/>
    </location>
</feature>
<feature type="compositionally biased region" description="Low complexity" evidence="1">
    <location>
        <begin position="114"/>
        <end position="129"/>
    </location>
</feature>